<feature type="transmembrane region" description="Helical" evidence="6">
    <location>
        <begin position="478"/>
        <end position="503"/>
    </location>
</feature>
<evidence type="ECO:0000256" key="4">
    <source>
        <dbReference type="ARBA" id="ARBA00022989"/>
    </source>
</evidence>
<dbReference type="GO" id="GO:0005886">
    <property type="term" value="C:plasma membrane"/>
    <property type="evidence" value="ECO:0007669"/>
    <property type="project" value="UniProtKB-SubCell"/>
</dbReference>
<dbReference type="PROSITE" id="PS50850">
    <property type="entry name" value="MFS"/>
    <property type="match status" value="1"/>
</dbReference>
<organism evidence="8 9">
    <name type="scientific">Schaalia georgiae</name>
    <dbReference type="NCBI Taxonomy" id="52768"/>
    <lineage>
        <taxon>Bacteria</taxon>
        <taxon>Bacillati</taxon>
        <taxon>Actinomycetota</taxon>
        <taxon>Actinomycetes</taxon>
        <taxon>Actinomycetales</taxon>
        <taxon>Actinomycetaceae</taxon>
        <taxon>Schaalia</taxon>
    </lineage>
</organism>
<feature type="transmembrane region" description="Helical" evidence="6">
    <location>
        <begin position="117"/>
        <end position="138"/>
    </location>
</feature>
<dbReference type="AlphaFoldDB" id="A0A929QYK4"/>
<feature type="transmembrane region" description="Helical" evidence="6">
    <location>
        <begin position="92"/>
        <end position="111"/>
    </location>
</feature>
<accession>A0A929QYK4</accession>
<comment type="subcellular location">
    <subcellularLocation>
        <location evidence="1">Cell membrane</location>
        <topology evidence="1">Multi-pass membrane protein</topology>
    </subcellularLocation>
</comment>
<feature type="transmembrane region" description="Helical" evidence="6">
    <location>
        <begin position="317"/>
        <end position="338"/>
    </location>
</feature>
<dbReference type="PANTHER" id="PTHR42718:SF9">
    <property type="entry name" value="MAJOR FACILITATOR SUPERFAMILY MULTIDRUG TRANSPORTER MFSC"/>
    <property type="match status" value="1"/>
</dbReference>
<protein>
    <submittedName>
        <fullName evidence="8">MFS transporter</fullName>
    </submittedName>
</protein>
<evidence type="ECO:0000313" key="9">
    <source>
        <dbReference type="Proteomes" id="UP000718630"/>
    </source>
</evidence>
<dbReference type="Proteomes" id="UP000718630">
    <property type="component" value="Unassembled WGS sequence"/>
</dbReference>
<feature type="transmembrane region" description="Helical" evidence="6">
    <location>
        <begin position="247"/>
        <end position="263"/>
    </location>
</feature>
<dbReference type="InterPro" id="IPR036259">
    <property type="entry name" value="MFS_trans_sf"/>
</dbReference>
<keyword evidence="2" id="KW-0813">Transport</keyword>
<dbReference type="EMBL" id="JABZFZ010000186">
    <property type="protein sequence ID" value="MBF0940085.1"/>
    <property type="molecule type" value="Genomic_DNA"/>
</dbReference>
<evidence type="ECO:0000256" key="5">
    <source>
        <dbReference type="ARBA" id="ARBA00023136"/>
    </source>
</evidence>
<keyword evidence="5 6" id="KW-0472">Membrane</keyword>
<dbReference type="InterPro" id="IPR020846">
    <property type="entry name" value="MFS_dom"/>
</dbReference>
<feature type="transmembrane region" description="Helical" evidence="6">
    <location>
        <begin position="219"/>
        <end position="241"/>
    </location>
</feature>
<feature type="transmembrane region" description="Helical" evidence="6">
    <location>
        <begin position="63"/>
        <end position="80"/>
    </location>
</feature>
<feature type="transmembrane region" description="Helical" evidence="6">
    <location>
        <begin position="350"/>
        <end position="372"/>
    </location>
</feature>
<feature type="transmembrane region" description="Helical" evidence="6">
    <location>
        <begin position="178"/>
        <end position="199"/>
    </location>
</feature>
<feature type="transmembrane region" description="Helical" evidence="6">
    <location>
        <begin position="284"/>
        <end position="305"/>
    </location>
</feature>
<dbReference type="InterPro" id="IPR011701">
    <property type="entry name" value="MFS"/>
</dbReference>
<keyword evidence="4 6" id="KW-1133">Transmembrane helix</keyword>
<gene>
    <name evidence="8" type="ORF">HXK03_04325</name>
</gene>
<comment type="caution">
    <text evidence="8">The sequence shown here is derived from an EMBL/GenBank/DDBJ whole genome shotgun (WGS) entry which is preliminary data.</text>
</comment>
<evidence type="ECO:0000256" key="2">
    <source>
        <dbReference type="ARBA" id="ARBA00022448"/>
    </source>
</evidence>
<dbReference type="SUPFAM" id="SSF103473">
    <property type="entry name" value="MFS general substrate transporter"/>
    <property type="match status" value="1"/>
</dbReference>
<dbReference type="Gene3D" id="1.20.1720.10">
    <property type="entry name" value="Multidrug resistance protein D"/>
    <property type="match status" value="1"/>
</dbReference>
<feature type="transmembrane region" description="Helical" evidence="6">
    <location>
        <begin position="421"/>
        <end position="441"/>
    </location>
</feature>
<feature type="transmembrane region" description="Helical" evidence="6">
    <location>
        <begin position="378"/>
        <end position="400"/>
    </location>
</feature>
<evidence type="ECO:0000259" key="7">
    <source>
        <dbReference type="PROSITE" id="PS50850"/>
    </source>
</evidence>
<feature type="transmembrane region" description="Helical" evidence="6">
    <location>
        <begin position="150"/>
        <end position="172"/>
    </location>
</feature>
<dbReference type="GO" id="GO:0022857">
    <property type="term" value="F:transmembrane transporter activity"/>
    <property type="evidence" value="ECO:0007669"/>
    <property type="project" value="InterPro"/>
</dbReference>
<feature type="transmembrane region" description="Helical" evidence="6">
    <location>
        <begin position="27"/>
        <end position="51"/>
    </location>
</feature>
<proteinExistence type="predicted"/>
<evidence type="ECO:0000256" key="6">
    <source>
        <dbReference type="SAM" id="Phobius"/>
    </source>
</evidence>
<keyword evidence="3 6" id="KW-0812">Transmembrane</keyword>
<reference evidence="8" key="1">
    <citation type="submission" date="2020-04" db="EMBL/GenBank/DDBJ databases">
        <title>Deep metagenomics examines the oral microbiome during advanced dental caries in children, revealing novel taxa and co-occurrences with host molecules.</title>
        <authorList>
            <person name="Baker J.L."/>
            <person name="Morton J.T."/>
            <person name="Dinis M."/>
            <person name="Alvarez R."/>
            <person name="Tran N.C."/>
            <person name="Knight R."/>
            <person name="Edlund A."/>
        </authorList>
    </citation>
    <scope>NUCLEOTIDE SEQUENCE</scope>
    <source>
        <strain evidence="8">JCVI_32_bin.64</strain>
    </source>
</reference>
<name>A0A929QYK4_9ACTO</name>
<evidence type="ECO:0000313" key="8">
    <source>
        <dbReference type="EMBL" id="MBF0940085.1"/>
    </source>
</evidence>
<dbReference type="Gene3D" id="1.20.1250.20">
    <property type="entry name" value="MFS general substrate transporter like domains"/>
    <property type="match status" value="1"/>
</dbReference>
<sequence length="512" mass="51818">MVRMPAGDCDSREARGGNEATRAWRALAGLCLGTFVCFTNTTAFNIALPAISVSLGAGQVEQQWMVSAYNLVFGAFMLLAGSLGDRWGVKRMLLVGAGAFAAASAAGILATSAATTIVARGVMGFGAGFSITMTLALITRLFESDRQVLALTVNAVAMTLGAPFGLVLGGLLVNVADWRAIFAFDLAAFLIVLLLDVLLLPPDRSQSRGTTGARARLPLVSALLALAGLALVSAGLINAQISATSPDSWGLMVAGAVVIAVFVRRDTRSSNPLAELGLLRIPSFAAASLSLLALNVAISGIMFVLPAYVETALGNSALVGALMLMPMVGAAMVGAAVTRRVAEQLGKRRACVASLVLIALGLAVMGVSTAVVGYPLMVVGQCACGLGMAMGLPVMQGWAMERVPDRRRGGGSALVSTFQQLGCLIGIGALGSLVGSSYAAACRGTAAEGFASVSLAFEAAGAQSASQAQAVRAAASSAYAHAVLVAFCVAAVALLLSAALTAFGSRAGAGER</sequence>
<dbReference type="Pfam" id="PF07690">
    <property type="entry name" value="MFS_1"/>
    <property type="match status" value="1"/>
</dbReference>
<evidence type="ECO:0000256" key="1">
    <source>
        <dbReference type="ARBA" id="ARBA00004651"/>
    </source>
</evidence>
<evidence type="ECO:0000256" key="3">
    <source>
        <dbReference type="ARBA" id="ARBA00022692"/>
    </source>
</evidence>
<feature type="domain" description="Major facilitator superfamily (MFS) profile" evidence="7">
    <location>
        <begin position="26"/>
        <end position="509"/>
    </location>
</feature>
<dbReference type="CDD" id="cd17321">
    <property type="entry name" value="MFS_MMR_MDR_like"/>
    <property type="match status" value="1"/>
</dbReference>
<dbReference type="PANTHER" id="PTHR42718">
    <property type="entry name" value="MAJOR FACILITATOR SUPERFAMILY MULTIDRUG TRANSPORTER MFSC"/>
    <property type="match status" value="1"/>
</dbReference>